<keyword evidence="4 6" id="KW-0520">NAD</keyword>
<gene>
    <name evidence="6" type="primary">nadK</name>
    <name evidence="7" type="ORF">MKS91_03670</name>
</gene>
<accession>A0ABT1L5D1</accession>
<feature type="binding site" evidence="6">
    <location>
        <position position="162"/>
    </location>
    <ligand>
        <name>NAD(+)</name>
        <dbReference type="ChEBI" id="CHEBI:57540"/>
    </ligand>
</feature>
<keyword evidence="8" id="KW-1185">Reference proteome</keyword>
<evidence type="ECO:0000256" key="6">
    <source>
        <dbReference type="HAMAP-Rule" id="MF_00361"/>
    </source>
</evidence>
<reference evidence="7 8" key="1">
    <citation type="journal article" date="2022" name="Nat. Microbiol.">
        <title>The microbiome of a bacterivorous marine choanoflagellate contains a resource-demanding obligate bacterial associate.</title>
        <authorList>
            <person name="Needham D.M."/>
            <person name="Poirier C."/>
            <person name="Bachy C."/>
            <person name="George E.E."/>
            <person name="Wilken S."/>
            <person name="Yung C.C.M."/>
            <person name="Limardo A.J."/>
            <person name="Morando M."/>
            <person name="Sudek L."/>
            <person name="Malmstrom R.R."/>
            <person name="Keeling P.J."/>
            <person name="Santoro A.E."/>
            <person name="Worden A.Z."/>
        </authorList>
    </citation>
    <scope>NUCLEOTIDE SEQUENCE [LARGE SCALE GENOMIC DNA]</scope>
    <source>
        <strain evidence="7 8">Comchoano-2</strain>
    </source>
</reference>
<dbReference type="InterPro" id="IPR002504">
    <property type="entry name" value="NADK"/>
</dbReference>
<dbReference type="SUPFAM" id="SSF111331">
    <property type="entry name" value="NAD kinase/diacylglycerol kinase-like"/>
    <property type="match status" value="1"/>
</dbReference>
<evidence type="ECO:0000256" key="4">
    <source>
        <dbReference type="ARBA" id="ARBA00023027"/>
    </source>
</evidence>
<comment type="catalytic activity">
    <reaction evidence="5 6">
        <text>NAD(+) + ATP = ADP + NADP(+) + H(+)</text>
        <dbReference type="Rhea" id="RHEA:18629"/>
        <dbReference type="ChEBI" id="CHEBI:15378"/>
        <dbReference type="ChEBI" id="CHEBI:30616"/>
        <dbReference type="ChEBI" id="CHEBI:57540"/>
        <dbReference type="ChEBI" id="CHEBI:58349"/>
        <dbReference type="ChEBI" id="CHEBI:456216"/>
        <dbReference type="EC" id="2.7.1.23"/>
    </reaction>
</comment>
<organism evidence="7 8">
    <name type="scientific">Candidatus Synchoanobacter obligatus</name>
    <dbReference type="NCBI Taxonomy" id="2919597"/>
    <lineage>
        <taxon>Bacteria</taxon>
        <taxon>Pseudomonadati</taxon>
        <taxon>Pseudomonadota</taxon>
        <taxon>Gammaproteobacteria</taxon>
        <taxon>Candidatus Comchoanobacterales</taxon>
        <taxon>Candidatus Comchoanobacteraceae</taxon>
        <taxon>Candidatus Synchoanobacter</taxon>
    </lineage>
</organism>
<comment type="caution">
    <text evidence="6">Lacks conserved residue(s) required for the propagation of feature annotation.</text>
</comment>
<feature type="active site" description="Proton acceptor" evidence="6">
    <location>
        <position position="66"/>
    </location>
</feature>
<comment type="similarity">
    <text evidence="6">Belongs to the NAD kinase family.</text>
</comment>
<comment type="subcellular location">
    <subcellularLocation>
        <location evidence="6">Cytoplasm</location>
    </subcellularLocation>
</comment>
<evidence type="ECO:0000256" key="1">
    <source>
        <dbReference type="ARBA" id="ARBA00022679"/>
    </source>
</evidence>
<dbReference type="InterPro" id="IPR017437">
    <property type="entry name" value="ATP-NAD_kinase_PpnK-typ_C"/>
</dbReference>
<dbReference type="InterPro" id="IPR016064">
    <property type="entry name" value="NAD/diacylglycerol_kinase_sf"/>
</dbReference>
<evidence type="ECO:0000256" key="3">
    <source>
        <dbReference type="ARBA" id="ARBA00022857"/>
    </source>
</evidence>
<feature type="binding site" evidence="6">
    <location>
        <position position="235"/>
    </location>
    <ligand>
        <name>NAD(+)</name>
        <dbReference type="ChEBI" id="CHEBI:57540"/>
    </ligand>
</feature>
<keyword evidence="6" id="KW-0547">Nucleotide-binding</keyword>
<protein>
    <recommendedName>
        <fullName evidence="6">NAD kinase</fullName>
        <ecNumber evidence="6">2.7.1.23</ecNumber>
    </recommendedName>
    <alternativeName>
        <fullName evidence="6">ATP-dependent NAD kinase</fullName>
    </alternativeName>
</protein>
<comment type="function">
    <text evidence="6">Involved in the regulation of the intracellular balance of NAD and NADP, and is a key enzyme in the biosynthesis of NADP. Catalyzes specifically the phosphorylation on 2'-hydroxyl of the adenosine moiety of NAD to yield NADP.</text>
</comment>
<evidence type="ECO:0000313" key="7">
    <source>
        <dbReference type="EMBL" id="MCP8352387.1"/>
    </source>
</evidence>
<feature type="binding site" evidence="6">
    <location>
        <position position="71"/>
    </location>
    <ligand>
        <name>NAD(+)</name>
        <dbReference type="ChEBI" id="CHEBI:57540"/>
    </ligand>
</feature>
<dbReference type="Pfam" id="PF20143">
    <property type="entry name" value="NAD_kinase_C"/>
    <property type="match status" value="1"/>
</dbReference>
<feature type="binding site" evidence="6">
    <location>
        <begin position="134"/>
        <end position="135"/>
    </location>
    <ligand>
        <name>NAD(+)</name>
        <dbReference type="ChEBI" id="CHEBI:57540"/>
    </ligand>
</feature>
<dbReference type="Gene3D" id="2.60.200.30">
    <property type="entry name" value="Probable inorganic polyphosphate/atp-NAD kinase, domain 2"/>
    <property type="match status" value="1"/>
</dbReference>
<sequence length="276" mass="31195">MNYDWAYVILGGVDMETQVAKFKRVKLFQFGENEAFFEVRQLLNKMAIECVDQEEEAELILVLGGDGTMLHQAKIAHQYQIPILGINLGHLGFLAALEHSDQEGLIDILNGEYIEDSRPILNCMLNKQSYFAINEFMVCKDKATRMVSYDLYIDDEFVYQQRGDGIIVSTSTGSSAYARSAGGAIIHPKAAVMNIVPICSSKMTTGPMIISESSTVEIRVKPWKDGKAMFAVDAQDILEETQSIKIHMDKNRVRFLHPLHYNYYRTLQTKLSHGEL</sequence>
<dbReference type="PANTHER" id="PTHR20275:SF0">
    <property type="entry name" value="NAD KINASE"/>
    <property type="match status" value="1"/>
</dbReference>
<comment type="caution">
    <text evidence="7">The sequence shown here is derived from an EMBL/GenBank/DDBJ whole genome shotgun (WGS) entry which is preliminary data.</text>
</comment>
<dbReference type="Proteomes" id="UP001320768">
    <property type="component" value="Unassembled WGS sequence"/>
</dbReference>
<proteinExistence type="inferred from homology"/>
<dbReference type="Gene3D" id="3.40.50.10330">
    <property type="entry name" value="Probable inorganic polyphosphate/atp-NAD kinase, domain 1"/>
    <property type="match status" value="1"/>
</dbReference>
<dbReference type="RefSeq" id="WP_258569492.1">
    <property type="nucleotide sequence ID" value="NZ_JAKUDN010000002.1"/>
</dbReference>
<dbReference type="EMBL" id="JAKUDN010000002">
    <property type="protein sequence ID" value="MCP8352387.1"/>
    <property type="molecule type" value="Genomic_DNA"/>
</dbReference>
<dbReference type="InterPro" id="IPR017438">
    <property type="entry name" value="ATP-NAD_kinase_N"/>
</dbReference>
<dbReference type="HAMAP" id="MF_00361">
    <property type="entry name" value="NAD_kinase"/>
    <property type="match status" value="1"/>
</dbReference>
<dbReference type="Pfam" id="PF01513">
    <property type="entry name" value="NAD_kinase"/>
    <property type="match status" value="1"/>
</dbReference>
<comment type="cofactor">
    <cofactor evidence="6">
        <name>a divalent metal cation</name>
        <dbReference type="ChEBI" id="CHEBI:60240"/>
    </cofactor>
</comment>
<dbReference type="PANTHER" id="PTHR20275">
    <property type="entry name" value="NAD KINASE"/>
    <property type="match status" value="1"/>
</dbReference>
<feature type="binding site" evidence="6">
    <location>
        <position position="145"/>
    </location>
    <ligand>
        <name>NAD(+)</name>
        <dbReference type="ChEBI" id="CHEBI:57540"/>
    </ligand>
</feature>
<keyword evidence="2 6" id="KW-0418">Kinase</keyword>
<dbReference type="GO" id="GO:0016301">
    <property type="term" value="F:kinase activity"/>
    <property type="evidence" value="ECO:0007669"/>
    <property type="project" value="UniProtKB-KW"/>
</dbReference>
<evidence type="ECO:0000256" key="2">
    <source>
        <dbReference type="ARBA" id="ARBA00022777"/>
    </source>
</evidence>
<evidence type="ECO:0000313" key="8">
    <source>
        <dbReference type="Proteomes" id="UP001320768"/>
    </source>
</evidence>
<evidence type="ECO:0000256" key="5">
    <source>
        <dbReference type="ARBA" id="ARBA00047925"/>
    </source>
</evidence>
<feature type="binding site" evidence="6">
    <location>
        <begin position="66"/>
        <end position="67"/>
    </location>
    <ligand>
        <name>NAD(+)</name>
        <dbReference type="ChEBI" id="CHEBI:57540"/>
    </ligand>
</feature>
<keyword evidence="1 6" id="KW-0808">Transferase</keyword>
<feature type="binding site" evidence="6">
    <location>
        <position position="164"/>
    </location>
    <ligand>
        <name>NAD(+)</name>
        <dbReference type="ChEBI" id="CHEBI:57540"/>
    </ligand>
</feature>
<keyword evidence="6" id="KW-0963">Cytoplasm</keyword>
<feature type="binding site" evidence="6">
    <location>
        <begin position="175"/>
        <end position="180"/>
    </location>
    <ligand>
        <name>NAD(+)</name>
        <dbReference type="ChEBI" id="CHEBI:57540"/>
    </ligand>
</feature>
<dbReference type="EC" id="2.7.1.23" evidence="6"/>
<keyword evidence="6" id="KW-0067">ATP-binding</keyword>
<name>A0ABT1L5D1_9GAMM</name>
<keyword evidence="3 6" id="KW-0521">NADP</keyword>